<sequence>MIWSGLRVVLALHCYLGEADDQNPSQHQCSSHCLCFTIISGGEMYESPSSCCFIFINKTQTLYSENPQT</sequence>
<keyword evidence="3" id="KW-1185">Reference proteome</keyword>
<dbReference type="Gramene" id="KJB60485">
    <property type="protein sequence ID" value="KJB60485"/>
    <property type="gene ID" value="B456_009G308000"/>
</dbReference>
<reference evidence="2 3" key="1">
    <citation type="journal article" date="2012" name="Nature">
        <title>Repeated polyploidization of Gossypium genomes and the evolution of spinnable cotton fibres.</title>
        <authorList>
            <person name="Paterson A.H."/>
            <person name="Wendel J.F."/>
            <person name="Gundlach H."/>
            <person name="Guo H."/>
            <person name="Jenkins J."/>
            <person name="Jin D."/>
            <person name="Llewellyn D."/>
            <person name="Showmaker K.C."/>
            <person name="Shu S."/>
            <person name="Udall J."/>
            <person name="Yoo M.J."/>
            <person name="Byers R."/>
            <person name="Chen W."/>
            <person name="Doron-Faigenboim A."/>
            <person name="Duke M.V."/>
            <person name="Gong L."/>
            <person name="Grimwood J."/>
            <person name="Grover C."/>
            <person name="Grupp K."/>
            <person name="Hu G."/>
            <person name="Lee T.H."/>
            <person name="Li J."/>
            <person name="Lin L."/>
            <person name="Liu T."/>
            <person name="Marler B.S."/>
            <person name="Page J.T."/>
            <person name="Roberts A.W."/>
            <person name="Romanel E."/>
            <person name="Sanders W.S."/>
            <person name="Szadkowski E."/>
            <person name="Tan X."/>
            <person name="Tang H."/>
            <person name="Xu C."/>
            <person name="Wang J."/>
            <person name="Wang Z."/>
            <person name="Zhang D."/>
            <person name="Zhang L."/>
            <person name="Ashrafi H."/>
            <person name="Bedon F."/>
            <person name="Bowers J.E."/>
            <person name="Brubaker C.L."/>
            <person name="Chee P.W."/>
            <person name="Das S."/>
            <person name="Gingle A.R."/>
            <person name="Haigler C.H."/>
            <person name="Harker D."/>
            <person name="Hoffmann L.V."/>
            <person name="Hovav R."/>
            <person name="Jones D.C."/>
            <person name="Lemke C."/>
            <person name="Mansoor S."/>
            <person name="ur Rahman M."/>
            <person name="Rainville L.N."/>
            <person name="Rambani A."/>
            <person name="Reddy U.K."/>
            <person name="Rong J.K."/>
            <person name="Saranga Y."/>
            <person name="Scheffler B.E."/>
            <person name="Scheffler J.A."/>
            <person name="Stelly D.M."/>
            <person name="Triplett B.A."/>
            <person name="Van Deynze A."/>
            <person name="Vaslin M.F."/>
            <person name="Waghmare V.N."/>
            <person name="Walford S.A."/>
            <person name="Wright R.J."/>
            <person name="Zaki E.A."/>
            <person name="Zhang T."/>
            <person name="Dennis E.S."/>
            <person name="Mayer K.F."/>
            <person name="Peterson D.G."/>
            <person name="Rokhsar D.S."/>
            <person name="Wang X."/>
            <person name="Schmutz J."/>
        </authorList>
    </citation>
    <scope>NUCLEOTIDE SEQUENCE [LARGE SCALE GENOMIC DNA]</scope>
</reference>
<gene>
    <name evidence="2" type="ORF">B456_009G308000</name>
</gene>
<evidence type="ECO:0000313" key="3">
    <source>
        <dbReference type="Proteomes" id="UP000032304"/>
    </source>
</evidence>
<feature type="signal peptide" evidence="1">
    <location>
        <begin position="1"/>
        <end position="19"/>
    </location>
</feature>
<organism evidence="2 3">
    <name type="scientific">Gossypium raimondii</name>
    <name type="common">Peruvian cotton</name>
    <name type="synonym">Gossypium klotzschianum subsp. raimondii</name>
    <dbReference type="NCBI Taxonomy" id="29730"/>
    <lineage>
        <taxon>Eukaryota</taxon>
        <taxon>Viridiplantae</taxon>
        <taxon>Streptophyta</taxon>
        <taxon>Embryophyta</taxon>
        <taxon>Tracheophyta</taxon>
        <taxon>Spermatophyta</taxon>
        <taxon>Magnoliopsida</taxon>
        <taxon>eudicotyledons</taxon>
        <taxon>Gunneridae</taxon>
        <taxon>Pentapetalae</taxon>
        <taxon>rosids</taxon>
        <taxon>malvids</taxon>
        <taxon>Malvales</taxon>
        <taxon>Malvaceae</taxon>
        <taxon>Malvoideae</taxon>
        <taxon>Gossypium</taxon>
    </lineage>
</organism>
<proteinExistence type="predicted"/>
<dbReference type="EMBL" id="CM001748">
    <property type="protein sequence ID" value="KJB60485.1"/>
    <property type="molecule type" value="Genomic_DNA"/>
</dbReference>
<dbReference type="Proteomes" id="UP000032304">
    <property type="component" value="Chromosome 9"/>
</dbReference>
<protein>
    <recommendedName>
        <fullName evidence="4">Secreted protein</fullName>
    </recommendedName>
</protein>
<feature type="chain" id="PRO_5002253810" description="Secreted protein" evidence="1">
    <location>
        <begin position="20"/>
        <end position="69"/>
    </location>
</feature>
<accession>A0A0D2UWJ7</accession>
<evidence type="ECO:0000256" key="1">
    <source>
        <dbReference type="SAM" id="SignalP"/>
    </source>
</evidence>
<evidence type="ECO:0000313" key="2">
    <source>
        <dbReference type="EMBL" id="KJB60485.1"/>
    </source>
</evidence>
<keyword evidence="1" id="KW-0732">Signal</keyword>
<name>A0A0D2UWJ7_GOSRA</name>
<evidence type="ECO:0008006" key="4">
    <source>
        <dbReference type="Google" id="ProtNLM"/>
    </source>
</evidence>
<dbReference type="AlphaFoldDB" id="A0A0D2UWJ7"/>